<proteinExistence type="predicted"/>
<dbReference type="RefSeq" id="WP_142854620.1">
    <property type="nucleotide sequence ID" value="NZ_FXWW01000007.1"/>
</dbReference>
<reference evidence="2 3" key="1">
    <citation type="submission" date="2019-06" db="EMBL/GenBank/DDBJ databases">
        <title>A novel species of marine bacteria.</title>
        <authorList>
            <person name="Wang Y."/>
        </authorList>
    </citation>
    <scope>NUCLEOTIDE SEQUENCE [LARGE SCALE GENOMIC DNA]</scope>
    <source>
        <strain evidence="2 3">MA1-10</strain>
    </source>
</reference>
<keyword evidence="3" id="KW-1185">Reference proteome</keyword>
<keyword evidence="1" id="KW-1133">Transmembrane helix</keyword>
<dbReference type="Proteomes" id="UP000315816">
    <property type="component" value="Unassembled WGS sequence"/>
</dbReference>
<feature type="transmembrane region" description="Helical" evidence="1">
    <location>
        <begin position="6"/>
        <end position="26"/>
    </location>
</feature>
<evidence type="ECO:0000313" key="2">
    <source>
        <dbReference type="EMBL" id="TQV66010.1"/>
    </source>
</evidence>
<gene>
    <name evidence="2" type="ORF">FIL88_14645</name>
</gene>
<organism evidence="2 3">
    <name type="scientific">Aliiroseovarius halocynthiae</name>
    <dbReference type="NCBI Taxonomy" id="985055"/>
    <lineage>
        <taxon>Bacteria</taxon>
        <taxon>Pseudomonadati</taxon>
        <taxon>Pseudomonadota</taxon>
        <taxon>Alphaproteobacteria</taxon>
        <taxon>Rhodobacterales</taxon>
        <taxon>Paracoccaceae</taxon>
        <taxon>Aliiroseovarius</taxon>
    </lineage>
</organism>
<dbReference type="EMBL" id="VICH01000012">
    <property type="protein sequence ID" value="TQV66010.1"/>
    <property type="molecule type" value="Genomic_DNA"/>
</dbReference>
<protein>
    <submittedName>
        <fullName evidence="2">Uncharacterized protein</fullName>
    </submittedName>
</protein>
<evidence type="ECO:0000256" key="1">
    <source>
        <dbReference type="SAM" id="Phobius"/>
    </source>
</evidence>
<keyword evidence="1" id="KW-0812">Transmembrane</keyword>
<comment type="caution">
    <text evidence="2">The sequence shown here is derived from an EMBL/GenBank/DDBJ whole genome shotgun (WGS) entry which is preliminary data.</text>
</comment>
<keyword evidence="1" id="KW-0472">Membrane</keyword>
<dbReference type="OrthoDB" id="7875737at2"/>
<name>A0A545SM00_9RHOB</name>
<evidence type="ECO:0000313" key="3">
    <source>
        <dbReference type="Proteomes" id="UP000315816"/>
    </source>
</evidence>
<dbReference type="AlphaFoldDB" id="A0A545SM00"/>
<accession>A0A545SM00</accession>
<feature type="transmembrane region" description="Helical" evidence="1">
    <location>
        <begin position="47"/>
        <end position="70"/>
    </location>
</feature>
<sequence>MEWLIIVGAIMSAIGLIGLVASALKVMKAKREGLEEAALRARMQKALVLNLGALGVSVLGLMCVILGVSLV</sequence>